<gene>
    <name evidence="7" type="ORF">LIER_20800</name>
</gene>
<feature type="region of interest" description="Disordered" evidence="5">
    <location>
        <begin position="1"/>
        <end position="30"/>
    </location>
</feature>
<evidence type="ECO:0000256" key="1">
    <source>
        <dbReference type="ARBA" id="ARBA00004173"/>
    </source>
</evidence>
<dbReference type="Proteomes" id="UP001454036">
    <property type="component" value="Unassembled WGS sequence"/>
</dbReference>
<keyword evidence="3" id="KW-0496">Mitochondrion</keyword>
<comment type="similarity">
    <text evidence="2">Belongs to the OXR1 family.</text>
</comment>
<comment type="caution">
    <text evidence="7">The sequence shown here is derived from an EMBL/GenBank/DDBJ whole genome shotgun (WGS) entry which is preliminary data.</text>
</comment>
<dbReference type="EMBL" id="BAABME010005358">
    <property type="protein sequence ID" value="GAA0165382.1"/>
    <property type="molecule type" value="Genomic_DNA"/>
</dbReference>
<evidence type="ECO:0000313" key="8">
    <source>
        <dbReference type="Proteomes" id="UP001454036"/>
    </source>
</evidence>
<accession>A0AAV3QMW0</accession>
<dbReference type="AlphaFoldDB" id="A0AAV3QMW0"/>
<feature type="region of interest" description="Disordered" evidence="5">
    <location>
        <begin position="43"/>
        <end position="90"/>
    </location>
</feature>
<sequence>MKMVRHEYQEEEEPPQIVEKQQKKSTTTIRSKAVHFVSDLTTGLFNPISDKPSKSVPPNNSKHEDVAKSEDSKVGSTSEDDLESVNGPDTSSFPAFIYSLLSSSEPRSDSTTEKQHGNHEDMHEELPVPILRDSGKRKSLFSRGKSLGKSMYQAAKLGVRYQYSPKGSSNMIVDMKSNTKINAVEGPPKQNSNGTLSTKDLPETSESSLLLSDKFRLVLYAALPVLVQGRKWVLLYSTWKHGISLSTLYRRSILWPGPSLLVVGDRNGTVFGGLVEAPLKPSTKRGYQGSNSTFVFSNIPGHPEIYHATGANRYYTLCSTDHLALGGGSHFALFLDGDL</sequence>
<evidence type="ECO:0000256" key="2">
    <source>
        <dbReference type="ARBA" id="ARBA00009540"/>
    </source>
</evidence>
<dbReference type="PANTHER" id="PTHR23354">
    <property type="entry name" value="NUCLEOLAR PROTEIN 7/ESTROGEN RECEPTOR COACTIVATOR-RELATED"/>
    <property type="match status" value="1"/>
</dbReference>
<name>A0AAV3QMW0_LITER</name>
<feature type="region of interest" description="Disordered" evidence="5">
    <location>
        <begin position="104"/>
        <end position="127"/>
    </location>
</feature>
<evidence type="ECO:0000256" key="3">
    <source>
        <dbReference type="ARBA" id="ARBA00023128"/>
    </source>
</evidence>
<keyword evidence="8" id="KW-1185">Reference proteome</keyword>
<evidence type="ECO:0000256" key="4">
    <source>
        <dbReference type="ARBA" id="ARBA00040604"/>
    </source>
</evidence>
<feature type="compositionally biased region" description="Basic and acidic residues" evidence="5">
    <location>
        <begin position="106"/>
        <end position="126"/>
    </location>
</feature>
<evidence type="ECO:0000313" key="7">
    <source>
        <dbReference type="EMBL" id="GAA0165382.1"/>
    </source>
</evidence>
<feature type="compositionally biased region" description="Basic and acidic residues" evidence="5">
    <location>
        <begin position="61"/>
        <end position="73"/>
    </location>
</feature>
<dbReference type="PANTHER" id="PTHR23354:SF62">
    <property type="entry name" value="MUSTARD, ISOFORM V"/>
    <property type="match status" value="1"/>
</dbReference>
<dbReference type="InterPro" id="IPR006571">
    <property type="entry name" value="TLDc_dom"/>
</dbReference>
<organism evidence="7 8">
    <name type="scientific">Lithospermum erythrorhizon</name>
    <name type="common">Purple gromwell</name>
    <name type="synonym">Lithospermum officinale var. erythrorhizon</name>
    <dbReference type="NCBI Taxonomy" id="34254"/>
    <lineage>
        <taxon>Eukaryota</taxon>
        <taxon>Viridiplantae</taxon>
        <taxon>Streptophyta</taxon>
        <taxon>Embryophyta</taxon>
        <taxon>Tracheophyta</taxon>
        <taxon>Spermatophyta</taxon>
        <taxon>Magnoliopsida</taxon>
        <taxon>eudicotyledons</taxon>
        <taxon>Gunneridae</taxon>
        <taxon>Pentapetalae</taxon>
        <taxon>asterids</taxon>
        <taxon>lamiids</taxon>
        <taxon>Boraginales</taxon>
        <taxon>Boraginaceae</taxon>
        <taxon>Boraginoideae</taxon>
        <taxon>Lithospermeae</taxon>
        <taxon>Lithospermum</taxon>
    </lineage>
</organism>
<evidence type="ECO:0000259" key="6">
    <source>
        <dbReference type="PROSITE" id="PS51886"/>
    </source>
</evidence>
<dbReference type="PROSITE" id="PS51886">
    <property type="entry name" value="TLDC"/>
    <property type="match status" value="1"/>
</dbReference>
<comment type="subcellular location">
    <subcellularLocation>
        <location evidence="1">Mitochondrion</location>
    </subcellularLocation>
</comment>
<evidence type="ECO:0000256" key="5">
    <source>
        <dbReference type="SAM" id="MobiDB-lite"/>
    </source>
</evidence>
<feature type="region of interest" description="Disordered" evidence="5">
    <location>
        <begin position="182"/>
        <end position="201"/>
    </location>
</feature>
<dbReference type="SMART" id="SM00584">
    <property type="entry name" value="TLDc"/>
    <property type="match status" value="1"/>
</dbReference>
<feature type="domain" description="TLDc" evidence="6">
    <location>
        <begin position="209"/>
        <end position="339"/>
    </location>
</feature>
<proteinExistence type="inferred from homology"/>
<dbReference type="GO" id="GO:0005739">
    <property type="term" value="C:mitochondrion"/>
    <property type="evidence" value="ECO:0007669"/>
    <property type="project" value="UniProtKB-SubCell"/>
</dbReference>
<protein>
    <recommendedName>
        <fullName evidence="4">Oxidation resistance protein 1</fullName>
    </recommendedName>
</protein>
<reference evidence="7 8" key="1">
    <citation type="submission" date="2024-01" db="EMBL/GenBank/DDBJ databases">
        <title>The complete chloroplast genome sequence of Lithospermum erythrorhizon: insights into the phylogenetic relationship among Boraginaceae species and the maternal lineages of purple gromwells.</title>
        <authorList>
            <person name="Okada T."/>
            <person name="Watanabe K."/>
        </authorList>
    </citation>
    <scope>NUCLEOTIDE SEQUENCE [LARGE SCALE GENOMIC DNA]</scope>
</reference>
<dbReference type="Pfam" id="PF07534">
    <property type="entry name" value="TLD"/>
    <property type="match status" value="1"/>
</dbReference>
<feature type="compositionally biased region" description="Polar residues" evidence="5">
    <location>
        <begin position="189"/>
        <end position="198"/>
    </location>
</feature>